<evidence type="ECO:0000313" key="2">
    <source>
        <dbReference type="Proteomes" id="UP000789595"/>
    </source>
</evidence>
<dbReference type="PANTHER" id="PTHR37171">
    <property type="entry name" value="SERINE/THREONINE-PROTEIN KINASE YRZF-RELATED"/>
    <property type="match status" value="1"/>
</dbReference>
<evidence type="ECO:0008006" key="3">
    <source>
        <dbReference type="Google" id="ProtNLM"/>
    </source>
</evidence>
<dbReference type="InterPro" id="IPR011009">
    <property type="entry name" value="Kinase-like_dom_sf"/>
</dbReference>
<keyword evidence="2" id="KW-1185">Reference proteome</keyword>
<name>A0A8J2WRB7_9STRA</name>
<dbReference type="EMBL" id="CAKKNE010000005">
    <property type="protein sequence ID" value="CAH0377580.1"/>
    <property type="molecule type" value="Genomic_DNA"/>
</dbReference>
<dbReference type="Pfam" id="PF06176">
    <property type="entry name" value="WaaY"/>
    <property type="match status" value="1"/>
</dbReference>
<dbReference type="PANTHER" id="PTHR37171:SF1">
    <property type="entry name" value="SERINE_THREONINE-PROTEIN KINASE YRZF-RELATED"/>
    <property type="match status" value="1"/>
</dbReference>
<proteinExistence type="predicted"/>
<gene>
    <name evidence="1" type="ORF">PECAL_5P21190</name>
</gene>
<dbReference type="Proteomes" id="UP000789595">
    <property type="component" value="Unassembled WGS sequence"/>
</dbReference>
<dbReference type="Pfam" id="PF06293">
    <property type="entry name" value="Kdo"/>
    <property type="match status" value="1"/>
</dbReference>
<organism evidence="1 2">
    <name type="scientific">Pelagomonas calceolata</name>
    <dbReference type="NCBI Taxonomy" id="35677"/>
    <lineage>
        <taxon>Eukaryota</taxon>
        <taxon>Sar</taxon>
        <taxon>Stramenopiles</taxon>
        <taxon>Ochrophyta</taxon>
        <taxon>Pelagophyceae</taxon>
        <taxon>Pelagomonadales</taxon>
        <taxon>Pelagomonadaceae</taxon>
        <taxon>Pelagomonas</taxon>
    </lineage>
</organism>
<dbReference type="Gene3D" id="1.10.510.10">
    <property type="entry name" value="Transferase(Phosphotransferase) domain 1"/>
    <property type="match status" value="1"/>
</dbReference>
<evidence type="ECO:0000313" key="1">
    <source>
        <dbReference type="EMBL" id="CAH0377580.1"/>
    </source>
</evidence>
<dbReference type="OrthoDB" id="2156052at2759"/>
<accession>A0A8J2WRB7</accession>
<dbReference type="InterPro" id="IPR009330">
    <property type="entry name" value="LipoPS_heptP_kinase"/>
</dbReference>
<comment type="caution">
    <text evidence="1">The sequence shown here is derived from an EMBL/GenBank/DDBJ whole genome shotgun (WGS) entry which is preliminary data.</text>
</comment>
<sequence length="448" mass="49804">MAATASAHASFGVMSVPRLSASREIDAHRAVAAAAPGLVPRVINSFVTADDDVTAGALFMEYLPPDEYVLYETLDPLTPRHLLLAVQAVERFHAVGYRHGDLHFKNILWSVKAQSVKIIDLETARPDDDPCRGRDDGRCDDAISVTAWDLKVSSADSRQFWDSVAAFLGEYGRYYDLNFLRDSKPLVKARRVAPRVARRRGVFLGAAEALTRQRRYVRRFEAVHGSVDIVRHLAGPRAIKLYRRRLEPQGAVYTRSIMLVRRGVLKVATVHGKRDVWPEWEAQAEVHAAAPDLAPRTMGYVAIDDVDQPTTTFVGLSERVEGTPLSELDLLRPLHLRLASAALDRLHRLGFRHGDGHLGNFILGNDGTTIRIIDYEQAARNASCARDGCADKIFLTKADVEHLRNGTSLSMREAWHSAGAALGARRGAHSSLRRFFLDLRRTGRGRPN</sequence>
<dbReference type="AlphaFoldDB" id="A0A8J2WRB7"/>
<dbReference type="SUPFAM" id="SSF56112">
    <property type="entry name" value="Protein kinase-like (PK-like)"/>
    <property type="match status" value="2"/>
</dbReference>
<dbReference type="InterPro" id="IPR052396">
    <property type="entry name" value="Meiotic_Drive_Suppr_Kinase"/>
</dbReference>
<protein>
    <recommendedName>
        <fullName evidence="3">Protein kinase domain-containing protein</fullName>
    </recommendedName>
</protein>
<reference evidence="1" key="1">
    <citation type="submission" date="2021-11" db="EMBL/GenBank/DDBJ databases">
        <authorList>
            <consortium name="Genoscope - CEA"/>
            <person name="William W."/>
        </authorList>
    </citation>
    <scope>NUCLEOTIDE SEQUENCE</scope>
</reference>